<evidence type="ECO:0000256" key="3">
    <source>
        <dbReference type="ARBA" id="ARBA00023027"/>
    </source>
</evidence>
<protein>
    <submittedName>
        <fullName evidence="7">Glycerate dehydrogenase</fullName>
    </submittedName>
</protein>
<evidence type="ECO:0000256" key="2">
    <source>
        <dbReference type="ARBA" id="ARBA00023002"/>
    </source>
</evidence>
<dbReference type="Gene3D" id="3.40.50.720">
    <property type="entry name" value="NAD(P)-binding Rossmann-like Domain"/>
    <property type="match status" value="2"/>
</dbReference>
<evidence type="ECO:0000313" key="8">
    <source>
        <dbReference type="Proteomes" id="UP000189627"/>
    </source>
</evidence>
<dbReference type="Pfam" id="PF02826">
    <property type="entry name" value="2-Hacid_dh_C"/>
    <property type="match status" value="1"/>
</dbReference>
<comment type="similarity">
    <text evidence="1 4">Belongs to the D-isomer specific 2-hydroxyacid dehydrogenase family.</text>
</comment>
<gene>
    <name evidence="7" type="ORF">BJN34_26850</name>
</gene>
<dbReference type="KEGG" id="cuh:BJN34_26850"/>
<feature type="domain" description="D-isomer specific 2-hydroxyacid dehydrogenase catalytic" evidence="5">
    <location>
        <begin position="24"/>
        <end position="316"/>
    </location>
</feature>
<dbReference type="RefSeq" id="WP_078199850.1">
    <property type="nucleotide sequence ID" value="NZ_CP017758.1"/>
</dbReference>
<dbReference type="InterPro" id="IPR050418">
    <property type="entry name" value="D-iso_2-hydroxyacid_DH_PdxB"/>
</dbReference>
<evidence type="ECO:0000256" key="4">
    <source>
        <dbReference type="RuleBase" id="RU003719"/>
    </source>
</evidence>
<dbReference type="OrthoDB" id="9805416at2"/>
<dbReference type="GO" id="GO:0051287">
    <property type="term" value="F:NAD binding"/>
    <property type="evidence" value="ECO:0007669"/>
    <property type="project" value="InterPro"/>
</dbReference>
<dbReference type="SUPFAM" id="SSF52283">
    <property type="entry name" value="Formate/glycerate dehydrogenase catalytic domain-like"/>
    <property type="match status" value="1"/>
</dbReference>
<dbReference type="PROSITE" id="PS00670">
    <property type="entry name" value="D_2_HYDROXYACID_DH_2"/>
    <property type="match status" value="1"/>
</dbReference>
<sequence length="318" mass="34067">MKIVFLDRSTISAQTTLRALPFPHELILHAETAEEDVAARIAGADVVITNKVKLGARQIAGAPNLRLVAVAATGTDVVDLKACAERGIVVSNVRNYAVHTVPEHTFALIFALRRSLVAYHDAVRRGRWQESGAFCFFDYPIRDLHGSVLGIIGDGVLGQSVAKMASALGMKPLFAAHKGRDNMGSLYTPFDEVLRRSDIITLHCPLVAQTGNLIDTAEFAKMERRPLLINTARGGLVNEAALVQALQSGQVAGAGFDVATQEPPGADHPFHQLKDAPNFILTPHVAWASDEAVQGLADQLIDNICAFAQGTPTNVVLG</sequence>
<evidence type="ECO:0000256" key="1">
    <source>
        <dbReference type="ARBA" id="ARBA00005854"/>
    </source>
</evidence>
<keyword evidence="2 4" id="KW-0560">Oxidoreductase</keyword>
<dbReference type="Pfam" id="PF00389">
    <property type="entry name" value="2-Hacid_dh"/>
    <property type="match status" value="1"/>
</dbReference>
<evidence type="ECO:0000259" key="5">
    <source>
        <dbReference type="Pfam" id="PF00389"/>
    </source>
</evidence>
<dbReference type="PANTHER" id="PTHR43761:SF1">
    <property type="entry name" value="D-ISOMER SPECIFIC 2-HYDROXYACID DEHYDROGENASE CATALYTIC DOMAIN-CONTAINING PROTEIN-RELATED"/>
    <property type="match status" value="1"/>
</dbReference>
<dbReference type="InterPro" id="IPR006140">
    <property type="entry name" value="D-isomer_DH_NAD-bd"/>
</dbReference>
<organism evidence="7 8">
    <name type="scientific">Cupriavidus necator</name>
    <name type="common">Alcaligenes eutrophus</name>
    <name type="synonym">Ralstonia eutropha</name>
    <dbReference type="NCBI Taxonomy" id="106590"/>
    <lineage>
        <taxon>Bacteria</taxon>
        <taxon>Pseudomonadati</taxon>
        <taxon>Pseudomonadota</taxon>
        <taxon>Betaproteobacteria</taxon>
        <taxon>Burkholderiales</taxon>
        <taxon>Burkholderiaceae</taxon>
        <taxon>Cupriavidus</taxon>
    </lineage>
</organism>
<evidence type="ECO:0000313" key="7">
    <source>
        <dbReference type="EMBL" id="AQV97486.1"/>
    </source>
</evidence>
<feature type="domain" description="D-isomer specific 2-hydroxyacid dehydrogenase NAD-binding" evidence="6">
    <location>
        <begin position="106"/>
        <end position="286"/>
    </location>
</feature>
<dbReference type="GO" id="GO:0016616">
    <property type="term" value="F:oxidoreductase activity, acting on the CH-OH group of donors, NAD or NADP as acceptor"/>
    <property type="evidence" value="ECO:0007669"/>
    <property type="project" value="InterPro"/>
</dbReference>
<dbReference type="InterPro" id="IPR036291">
    <property type="entry name" value="NAD(P)-bd_dom_sf"/>
</dbReference>
<keyword evidence="3" id="KW-0520">NAD</keyword>
<dbReference type="SUPFAM" id="SSF51735">
    <property type="entry name" value="NAD(P)-binding Rossmann-fold domains"/>
    <property type="match status" value="1"/>
</dbReference>
<dbReference type="AlphaFoldDB" id="A0A1U9UXP8"/>
<dbReference type="EMBL" id="CP017758">
    <property type="protein sequence ID" value="AQV97486.1"/>
    <property type="molecule type" value="Genomic_DNA"/>
</dbReference>
<accession>A0A1U9UXP8</accession>
<dbReference type="CDD" id="cd12162">
    <property type="entry name" value="2-Hacid_dh_4"/>
    <property type="match status" value="1"/>
</dbReference>
<name>A0A1U9UXP8_CUPNE</name>
<proteinExistence type="inferred from homology"/>
<reference evidence="8" key="1">
    <citation type="submission" date="2017-02" db="EMBL/GenBank/DDBJ databases">
        <title>Complete genome sequence of Cupriavidus necator strain NH9, a 3-chlorobenzoate degrader.</title>
        <authorList>
            <person name="Moriuchi R."/>
            <person name="Dohra H."/>
            <person name="Ogawa N."/>
        </authorList>
    </citation>
    <scope>NUCLEOTIDE SEQUENCE [LARGE SCALE GENOMIC DNA]</scope>
    <source>
        <strain evidence="8">NH9</strain>
    </source>
</reference>
<evidence type="ECO:0000259" key="6">
    <source>
        <dbReference type="Pfam" id="PF02826"/>
    </source>
</evidence>
<dbReference type="InterPro" id="IPR006139">
    <property type="entry name" value="D-isomer_2_OHA_DH_cat_dom"/>
</dbReference>
<dbReference type="InterPro" id="IPR029753">
    <property type="entry name" value="D-isomer_DH_CS"/>
</dbReference>
<dbReference type="Proteomes" id="UP000189627">
    <property type="component" value="Chromosome 2"/>
</dbReference>
<dbReference type="PANTHER" id="PTHR43761">
    <property type="entry name" value="D-ISOMER SPECIFIC 2-HYDROXYACID DEHYDROGENASE FAMILY PROTEIN (AFU_ORTHOLOGUE AFUA_1G13630)"/>
    <property type="match status" value="1"/>
</dbReference>